<organism evidence="1 2">
    <name type="scientific">Candidatus Olsenella stercoravium</name>
    <dbReference type="NCBI Taxonomy" id="2838713"/>
    <lineage>
        <taxon>Bacteria</taxon>
        <taxon>Bacillati</taxon>
        <taxon>Actinomycetota</taxon>
        <taxon>Coriobacteriia</taxon>
        <taxon>Coriobacteriales</taxon>
        <taxon>Atopobiaceae</taxon>
        <taxon>Olsenella</taxon>
    </lineage>
</organism>
<evidence type="ECO:0000313" key="2">
    <source>
        <dbReference type="Proteomes" id="UP000824029"/>
    </source>
</evidence>
<dbReference type="AlphaFoldDB" id="A0A9D2IP31"/>
<dbReference type="EMBL" id="DXBZ01000050">
    <property type="protein sequence ID" value="HIZ18001.1"/>
    <property type="molecule type" value="Genomic_DNA"/>
</dbReference>
<accession>A0A9D2IP31</accession>
<evidence type="ECO:0000313" key="1">
    <source>
        <dbReference type="EMBL" id="HIZ18001.1"/>
    </source>
</evidence>
<reference evidence="1" key="2">
    <citation type="submission" date="2021-04" db="EMBL/GenBank/DDBJ databases">
        <authorList>
            <person name="Gilroy R."/>
        </authorList>
    </citation>
    <scope>NUCLEOTIDE SEQUENCE</scope>
    <source>
        <strain evidence="1">ChiHecolR3B27-1887</strain>
    </source>
</reference>
<proteinExistence type="predicted"/>
<gene>
    <name evidence="1" type="ORF">IAA22_02665</name>
</gene>
<dbReference type="Proteomes" id="UP000824029">
    <property type="component" value="Unassembled WGS sequence"/>
</dbReference>
<comment type="caution">
    <text evidence="1">The sequence shown here is derived from an EMBL/GenBank/DDBJ whole genome shotgun (WGS) entry which is preliminary data.</text>
</comment>
<name>A0A9D2IP31_9ACTN</name>
<protein>
    <submittedName>
        <fullName evidence="1">Uncharacterized protein</fullName>
    </submittedName>
</protein>
<sequence>MSQRVWSIGRVAEVAGFARAASKGRDERLLVRVLVDARCPRELVCAVRDALVPERPGASVEVLPLAGAEPGTEVADAVIALAGASSPLDAVASHARAGSPVAIVVEGLLELPDLELEEGPASLVSVVAASSPEALADKLAAWLVSACDKDLALASNFSFCRAAVVDALVSRCALENAVVGAVHLIPGSDLPVMTAKQLKLALDIAAAYGCPLEPARAVELLGVVGAGLGWRAVARSLVGALPGLGTLLRAGIAYGGTLATGNALRLRFEAPALVERPAEAGREGAVSPVLLATREPAEEGYVTIDGSRS</sequence>
<reference evidence="1" key="1">
    <citation type="journal article" date="2021" name="PeerJ">
        <title>Extensive microbial diversity within the chicken gut microbiome revealed by metagenomics and culture.</title>
        <authorList>
            <person name="Gilroy R."/>
            <person name="Ravi A."/>
            <person name="Getino M."/>
            <person name="Pursley I."/>
            <person name="Horton D.L."/>
            <person name="Alikhan N.F."/>
            <person name="Baker D."/>
            <person name="Gharbi K."/>
            <person name="Hall N."/>
            <person name="Watson M."/>
            <person name="Adriaenssens E.M."/>
            <person name="Foster-Nyarko E."/>
            <person name="Jarju S."/>
            <person name="Secka A."/>
            <person name="Antonio M."/>
            <person name="Oren A."/>
            <person name="Chaudhuri R.R."/>
            <person name="La Ragione R."/>
            <person name="Hildebrand F."/>
            <person name="Pallen M.J."/>
        </authorList>
    </citation>
    <scope>NUCLEOTIDE SEQUENCE</scope>
    <source>
        <strain evidence="1">ChiHecolR3B27-1887</strain>
    </source>
</reference>